<name>A0A7X0HS15_9BACI</name>
<dbReference type="AlphaFoldDB" id="A0A7X0HS15"/>
<gene>
    <name evidence="1" type="ORF">HNR53_001139</name>
</gene>
<organism evidence="1 2">
    <name type="scientific">Bacillus benzoevorans</name>
    <dbReference type="NCBI Taxonomy" id="1456"/>
    <lineage>
        <taxon>Bacteria</taxon>
        <taxon>Bacillati</taxon>
        <taxon>Bacillota</taxon>
        <taxon>Bacilli</taxon>
        <taxon>Bacillales</taxon>
        <taxon>Bacillaceae</taxon>
        <taxon>Bacillus</taxon>
    </lineage>
</organism>
<keyword evidence="2" id="KW-1185">Reference proteome</keyword>
<evidence type="ECO:0000313" key="2">
    <source>
        <dbReference type="Proteomes" id="UP000531594"/>
    </source>
</evidence>
<proteinExistence type="predicted"/>
<comment type="caution">
    <text evidence="1">The sequence shown here is derived from an EMBL/GenBank/DDBJ whole genome shotgun (WGS) entry which is preliminary data.</text>
</comment>
<evidence type="ECO:0000313" key="1">
    <source>
        <dbReference type="EMBL" id="MBB6444531.1"/>
    </source>
</evidence>
<sequence>MINANRKASGKTIVVLLRLLYLYLLVWRDPKWFLHILSGPNATEIMREFLGKPPKQPVKKEAKLRSKNEP</sequence>
<accession>A0A7X0HS15</accession>
<dbReference type="Proteomes" id="UP000531594">
    <property type="component" value="Unassembled WGS sequence"/>
</dbReference>
<protein>
    <submittedName>
        <fullName evidence="1">Uncharacterized protein</fullName>
    </submittedName>
</protein>
<dbReference type="EMBL" id="JACHGK010000002">
    <property type="protein sequence ID" value="MBB6444531.1"/>
    <property type="molecule type" value="Genomic_DNA"/>
</dbReference>
<reference evidence="1 2" key="1">
    <citation type="submission" date="2020-08" db="EMBL/GenBank/DDBJ databases">
        <title>Genomic Encyclopedia of Type Strains, Phase IV (KMG-IV): sequencing the most valuable type-strain genomes for metagenomic binning, comparative biology and taxonomic classification.</title>
        <authorList>
            <person name="Goeker M."/>
        </authorList>
    </citation>
    <scope>NUCLEOTIDE SEQUENCE [LARGE SCALE GENOMIC DNA]</scope>
    <source>
        <strain evidence="1 2">DSM 5391</strain>
    </source>
</reference>